<dbReference type="Gene3D" id="1.10.287.1140">
    <property type="entry name" value="EspA/CesA-like"/>
    <property type="match status" value="2"/>
</dbReference>
<name>A0A076LH25_9GAMM</name>
<reference evidence="1 2" key="1">
    <citation type="journal article" date="2012" name="PLoS ONE">
        <title>Edwardsiella comparative phylogenomics reveal the new intra/inter-species taxonomic relationships, virulence evolution and niche adaptation mechanisms.</title>
        <authorList>
            <person name="Yang M."/>
            <person name="Lv Y."/>
            <person name="Xiao J."/>
            <person name="Wu H."/>
            <person name="Zheng H."/>
            <person name="Liu Q."/>
            <person name="Zhang Y."/>
            <person name="Wang Q."/>
        </authorList>
    </citation>
    <scope>NUCLEOTIDE SEQUENCE [LARGE SCALE GENOMIC DNA]</scope>
    <source>
        <strain evidence="2">080813</strain>
    </source>
</reference>
<proteinExistence type="predicted"/>
<dbReference type="InterPro" id="IPR005095">
    <property type="entry name" value="EspA"/>
</dbReference>
<dbReference type="EMBL" id="CP006664">
    <property type="protein sequence ID" value="AIJ07835.1"/>
    <property type="molecule type" value="Genomic_DNA"/>
</dbReference>
<gene>
    <name evidence="1" type="primary">espA</name>
    <name evidence="1" type="ORF">ETEE_1381</name>
</gene>
<dbReference type="Proteomes" id="UP000028681">
    <property type="component" value="Chromosome"/>
</dbReference>
<sequence>MSDISVGGGFQVDGTLGYDLSSMSKADVQALFEKVGAFQAAIMLFSSMYSAQSKMTTKVFAEMNEASKASTEAQKMENLVDAKIADVQSSSDKNTKVKLPQEVIDYINDPSNEIKISGLSVGLTEAMGAGDLQTVKAALGAKANNLTSVVNSNQLQIQQLSNTLNLMTSTRSDLQSLQYRTISGITIGK</sequence>
<dbReference type="AlphaFoldDB" id="A0A076LH25"/>
<dbReference type="HOGENOM" id="CLU_1600200_0_0_6"/>
<dbReference type="InterPro" id="IPR035074">
    <property type="entry name" value="EspA/CesA-like"/>
</dbReference>
<dbReference type="GeneID" id="33939008"/>
<dbReference type="Pfam" id="PF03433">
    <property type="entry name" value="EspA"/>
    <property type="match status" value="1"/>
</dbReference>
<dbReference type="KEGG" id="ete:ETEE_1381"/>
<evidence type="ECO:0000313" key="2">
    <source>
        <dbReference type="Proteomes" id="UP000028681"/>
    </source>
</evidence>
<protein>
    <submittedName>
        <fullName evidence="1">EspA protein</fullName>
    </submittedName>
</protein>
<organism evidence="1 2">
    <name type="scientific">Edwardsiella anguillarum ET080813</name>
    <dbReference type="NCBI Taxonomy" id="667120"/>
    <lineage>
        <taxon>Bacteria</taxon>
        <taxon>Pseudomonadati</taxon>
        <taxon>Pseudomonadota</taxon>
        <taxon>Gammaproteobacteria</taxon>
        <taxon>Enterobacterales</taxon>
        <taxon>Hafniaceae</taxon>
        <taxon>Edwardsiella</taxon>
    </lineage>
</organism>
<accession>A0A076LH25</accession>
<dbReference type="RefSeq" id="WP_117026449.1">
    <property type="nucleotide sequence ID" value="NZ_CP006664.1"/>
</dbReference>
<dbReference type="SUPFAM" id="SSF116927">
    <property type="entry name" value="EspA/CesA-like"/>
    <property type="match status" value="1"/>
</dbReference>
<evidence type="ECO:0000313" key="1">
    <source>
        <dbReference type="EMBL" id="AIJ07835.1"/>
    </source>
</evidence>